<evidence type="ECO:0000313" key="1">
    <source>
        <dbReference type="EMBL" id="RIA35450.1"/>
    </source>
</evidence>
<name>A0A397NDB6_9SPHN</name>
<accession>A0A397NDB6</accession>
<dbReference type="EMBL" id="QXDC01000006">
    <property type="protein sequence ID" value="RIA35450.1"/>
    <property type="molecule type" value="Genomic_DNA"/>
</dbReference>
<evidence type="ECO:0008006" key="3">
    <source>
        <dbReference type="Google" id="ProtNLM"/>
    </source>
</evidence>
<sequence length="139" mass="15801">MQIDIDFEVFKELTARREHEAHTYNDVLRELLGMDSSIDRLEGIGREDGLVSGGRKSFVLRDGELPDGTKLRAIYKGTGYRATIQDGRWVDSEGREHRSPSAAASAISHTNVNGLRFWHAKRPNDHDFTRLDILLARRP</sequence>
<evidence type="ECO:0000313" key="2">
    <source>
        <dbReference type="Proteomes" id="UP000266568"/>
    </source>
</evidence>
<reference evidence="1 2" key="1">
    <citation type="submission" date="2018-08" db="EMBL/GenBank/DDBJ databases">
        <title>Genomic Encyclopedia of Type Strains, Phase IV (KMG-IV): sequencing the most valuable type-strain genomes for metagenomic binning, comparative biology and taxonomic classification.</title>
        <authorList>
            <person name="Goeker M."/>
        </authorList>
    </citation>
    <scope>NUCLEOTIDE SEQUENCE [LARGE SCALE GENOMIC DNA]</scope>
    <source>
        <strain evidence="1 2">DSM 25527</strain>
    </source>
</reference>
<gene>
    <name evidence="1" type="ORF">DFR49_4227</name>
</gene>
<dbReference type="OrthoDB" id="8456477at2"/>
<keyword evidence="2" id="KW-1185">Reference proteome</keyword>
<organism evidence="1 2">
    <name type="scientific">Hephaestia caeni</name>
    <dbReference type="NCBI Taxonomy" id="645617"/>
    <lineage>
        <taxon>Bacteria</taxon>
        <taxon>Pseudomonadati</taxon>
        <taxon>Pseudomonadota</taxon>
        <taxon>Alphaproteobacteria</taxon>
        <taxon>Sphingomonadales</taxon>
        <taxon>Sphingomonadaceae</taxon>
        <taxon>Hephaestia</taxon>
    </lineage>
</organism>
<dbReference type="Proteomes" id="UP000266568">
    <property type="component" value="Unassembled WGS sequence"/>
</dbReference>
<dbReference type="AlphaFoldDB" id="A0A397NDB6"/>
<protein>
    <recommendedName>
        <fullName evidence="3">RAMA domain-containing protein</fullName>
    </recommendedName>
</protein>
<comment type="caution">
    <text evidence="1">The sequence shown here is derived from an EMBL/GenBank/DDBJ whole genome shotgun (WGS) entry which is preliminary data.</text>
</comment>
<proteinExistence type="predicted"/>
<dbReference type="RefSeq" id="WP_119037600.1">
    <property type="nucleotide sequence ID" value="NZ_QXDC01000006.1"/>
</dbReference>